<dbReference type="Gene3D" id="2.40.50.120">
    <property type="match status" value="1"/>
</dbReference>
<name>A0A0R3TAG9_RODNA</name>
<dbReference type="InterPro" id="IPR008993">
    <property type="entry name" value="TIMP-like_OB-fold"/>
</dbReference>
<evidence type="ECO:0000313" key="3">
    <source>
        <dbReference type="Proteomes" id="UP000278807"/>
    </source>
</evidence>
<protein>
    <submittedName>
        <fullName evidence="4">NTR domain-containing protein</fullName>
    </submittedName>
</protein>
<feature type="chain" id="PRO_5043131710" evidence="1">
    <location>
        <begin position="26"/>
        <end position="224"/>
    </location>
</feature>
<dbReference type="WBParaSite" id="HNAJ_0000405801-mRNA-1">
    <property type="protein sequence ID" value="HNAJ_0000405801-mRNA-1"/>
    <property type="gene ID" value="HNAJ_0000405801"/>
</dbReference>
<evidence type="ECO:0000313" key="2">
    <source>
        <dbReference type="EMBL" id="VDN99915.1"/>
    </source>
</evidence>
<evidence type="ECO:0000256" key="1">
    <source>
        <dbReference type="SAM" id="SignalP"/>
    </source>
</evidence>
<dbReference type="Proteomes" id="UP000278807">
    <property type="component" value="Unassembled WGS sequence"/>
</dbReference>
<accession>A0A0R3TAG9</accession>
<keyword evidence="1" id="KW-0732">Signal</keyword>
<dbReference type="AlphaFoldDB" id="A0A0R3TAG9"/>
<evidence type="ECO:0000313" key="4">
    <source>
        <dbReference type="WBParaSite" id="HNAJ_0000405801-mRNA-1"/>
    </source>
</evidence>
<reference evidence="2 3" key="2">
    <citation type="submission" date="2018-11" db="EMBL/GenBank/DDBJ databases">
        <authorList>
            <consortium name="Pathogen Informatics"/>
        </authorList>
    </citation>
    <scope>NUCLEOTIDE SEQUENCE [LARGE SCALE GENOMIC DNA]</scope>
</reference>
<dbReference type="OrthoDB" id="6281533at2759"/>
<dbReference type="SUPFAM" id="SSF50242">
    <property type="entry name" value="TIMP-like"/>
    <property type="match status" value="1"/>
</dbReference>
<feature type="signal peptide" evidence="1">
    <location>
        <begin position="1"/>
        <end position="25"/>
    </location>
</feature>
<sequence length="224" mass="25337">MITGIQKFLLFLLLISTALPTRLIAYPSRYKKSRYLFMTRRMIPKPKEDANDSRKDLQDMIAATRKYCSCGQPVLQSRFCNQDFIILAYVNVERQRPFWGLSQIAETNHSSPGFPYSGTIIPSKVVKDIRGPLKKDQHLNIYFIQGSHCGVSDDALPRRSGKYVLFGFRIELPGCKGASCHLPNEIFAVTRCGWSQPIEDLTITQISGLFLKGYNCGTKQCTVS</sequence>
<gene>
    <name evidence="2" type="ORF">HNAJ_LOCUS4056</name>
</gene>
<reference evidence="4" key="1">
    <citation type="submission" date="2017-02" db="UniProtKB">
        <authorList>
            <consortium name="WormBaseParasite"/>
        </authorList>
    </citation>
    <scope>IDENTIFICATION</scope>
</reference>
<proteinExistence type="predicted"/>
<keyword evidence="3" id="KW-1185">Reference proteome</keyword>
<organism evidence="4">
    <name type="scientific">Rodentolepis nana</name>
    <name type="common">Dwarf tapeworm</name>
    <name type="synonym">Hymenolepis nana</name>
    <dbReference type="NCBI Taxonomy" id="102285"/>
    <lineage>
        <taxon>Eukaryota</taxon>
        <taxon>Metazoa</taxon>
        <taxon>Spiralia</taxon>
        <taxon>Lophotrochozoa</taxon>
        <taxon>Platyhelminthes</taxon>
        <taxon>Cestoda</taxon>
        <taxon>Eucestoda</taxon>
        <taxon>Cyclophyllidea</taxon>
        <taxon>Hymenolepididae</taxon>
        <taxon>Rodentolepis</taxon>
    </lineage>
</organism>
<dbReference type="EMBL" id="UZAE01002634">
    <property type="protein sequence ID" value="VDN99915.1"/>
    <property type="molecule type" value="Genomic_DNA"/>
</dbReference>